<comment type="caution">
    <text evidence="1">The sequence shown here is derived from an EMBL/GenBank/DDBJ whole genome shotgun (WGS) entry which is preliminary data.</text>
</comment>
<dbReference type="EMBL" id="AYLP01000493">
    <property type="protein sequence ID" value="ESS60349.1"/>
    <property type="molecule type" value="Genomic_DNA"/>
</dbReference>
<evidence type="ECO:0000313" key="1">
    <source>
        <dbReference type="EMBL" id="ESS60349.1"/>
    </source>
</evidence>
<reference evidence="1 2" key="1">
    <citation type="journal article" date="2014" name="Genome Announc.">
        <title>Trypanosoma cruzi Clone Dm28c Draft Genome Sequence.</title>
        <authorList>
            <person name="Grisard E.C."/>
            <person name="Teixeira S.M."/>
            <person name="de Almeida L.G."/>
            <person name="Stoco P.H."/>
            <person name="Gerber A.L."/>
            <person name="Talavera-Lopez C."/>
            <person name="Lima O.C."/>
            <person name="Andersson B."/>
            <person name="de Vasconcelos A.T."/>
        </authorList>
    </citation>
    <scope>NUCLEOTIDE SEQUENCE [LARGE SCALE GENOMIC DNA]</scope>
    <source>
        <strain evidence="1 2">Dm28c</strain>
    </source>
</reference>
<accession>V5AYN6</accession>
<dbReference type="Proteomes" id="UP000017861">
    <property type="component" value="Unassembled WGS sequence"/>
</dbReference>
<organism evidence="1 2">
    <name type="scientific">Trypanosoma cruzi Dm28c</name>
    <dbReference type="NCBI Taxonomy" id="1416333"/>
    <lineage>
        <taxon>Eukaryota</taxon>
        <taxon>Discoba</taxon>
        <taxon>Euglenozoa</taxon>
        <taxon>Kinetoplastea</taxon>
        <taxon>Metakinetoplastina</taxon>
        <taxon>Trypanosomatida</taxon>
        <taxon>Trypanosomatidae</taxon>
        <taxon>Trypanosoma</taxon>
        <taxon>Schizotrypanum</taxon>
    </lineage>
</organism>
<sequence length="86" mass="9591">MQACVCECRCHATASQQTRCDSVTHTSLWSSRAAEARPTPMHSVDGVRHLLRRCREQDVLTQPQHAWSVTMAQPAVAGGIFTSRRQ</sequence>
<gene>
    <name evidence="1" type="ORF">TCDM_12124</name>
</gene>
<proteinExistence type="predicted"/>
<protein>
    <submittedName>
        <fullName evidence="1">Uncharacterized protein</fullName>
    </submittedName>
</protein>
<dbReference type="VEuPathDB" id="TriTrypDB:TCDM_12124"/>
<name>V5AYN6_TRYCR</name>
<evidence type="ECO:0000313" key="2">
    <source>
        <dbReference type="Proteomes" id="UP000017861"/>
    </source>
</evidence>
<dbReference type="AlphaFoldDB" id="V5AYN6"/>